<accession>A0ACC1HBA0</accession>
<sequence length="153" mass="17060">MNDRSFVIELLEMPAGFPDEVTLDYHFEQLASDNEAKEFAILEREVVPDTHKPDLSDVKVLTAVGSQTIAKFNESEKSADAYNTVVIFIAVVRIPKHMTDVIITLNCPVKIGSGSSSAVMVEHVATNLTEVRDTFQHIVRSFKVHDWSLLSSQ</sequence>
<dbReference type="EMBL" id="JAMZIH010006504">
    <property type="protein sequence ID" value="KAJ1673850.1"/>
    <property type="molecule type" value="Genomic_DNA"/>
</dbReference>
<reference evidence="1" key="1">
    <citation type="submission" date="2022-06" db="EMBL/GenBank/DDBJ databases">
        <title>Phylogenomic reconstructions and comparative analyses of Kickxellomycotina fungi.</title>
        <authorList>
            <person name="Reynolds N.K."/>
            <person name="Stajich J.E."/>
            <person name="Barry K."/>
            <person name="Grigoriev I.V."/>
            <person name="Crous P."/>
            <person name="Smith M.E."/>
        </authorList>
    </citation>
    <scope>NUCLEOTIDE SEQUENCE</scope>
    <source>
        <strain evidence="1">RSA 2271</strain>
    </source>
</reference>
<evidence type="ECO:0000313" key="2">
    <source>
        <dbReference type="Proteomes" id="UP001145114"/>
    </source>
</evidence>
<evidence type="ECO:0000313" key="1">
    <source>
        <dbReference type="EMBL" id="KAJ1673850.1"/>
    </source>
</evidence>
<organism evidence="1 2">
    <name type="scientific">Spiromyces aspiralis</name>
    <dbReference type="NCBI Taxonomy" id="68401"/>
    <lineage>
        <taxon>Eukaryota</taxon>
        <taxon>Fungi</taxon>
        <taxon>Fungi incertae sedis</taxon>
        <taxon>Zoopagomycota</taxon>
        <taxon>Kickxellomycotina</taxon>
        <taxon>Kickxellomycetes</taxon>
        <taxon>Kickxellales</taxon>
        <taxon>Kickxellaceae</taxon>
        <taxon>Spiromyces</taxon>
    </lineage>
</organism>
<dbReference type="Proteomes" id="UP001145114">
    <property type="component" value="Unassembled WGS sequence"/>
</dbReference>
<name>A0ACC1HBA0_9FUNG</name>
<gene>
    <name evidence="1" type="ORF">EV182_004442</name>
</gene>
<keyword evidence="2" id="KW-1185">Reference proteome</keyword>
<comment type="caution">
    <text evidence="1">The sequence shown here is derived from an EMBL/GenBank/DDBJ whole genome shotgun (WGS) entry which is preliminary data.</text>
</comment>
<proteinExistence type="predicted"/>
<protein>
    <submittedName>
        <fullName evidence="1">Uncharacterized protein</fullName>
    </submittedName>
</protein>